<dbReference type="RefSeq" id="WP_256924540.1">
    <property type="nucleotide sequence ID" value="NZ_NGMO01000003.1"/>
</dbReference>
<organism evidence="3 4">
    <name type="scientific">Candidatus Enterococcus wittei</name>
    <dbReference type="NCBI Taxonomy" id="1987383"/>
    <lineage>
        <taxon>Bacteria</taxon>
        <taxon>Bacillati</taxon>
        <taxon>Bacillota</taxon>
        <taxon>Bacilli</taxon>
        <taxon>Lactobacillales</taxon>
        <taxon>Enterococcaceae</taxon>
        <taxon>Enterococcus</taxon>
    </lineage>
</organism>
<comment type="caution">
    <text evidence="3">The sequence shown here is derived from an EMBL/GenBank/DDBJ whole genome shotgun (WGS) entry which is preliminary data.</text>
</comment>
<dbReference type="Proteomes" id="UP000194933">
    <property type="component" value="Unassembled WGS sequence"/>
</dbReference>
<sequence>MCEECRSFFHSLPVDQGCEGCQKVDPLQQIVKNNDTTIWYCKDCLQWKKQYPEYPFCHRAFFKYDEPFQQWLKQYKFIGDIRLAKSFVGEWQQLKKMYPDFIYCPIPLSAERISERGFNQVSEMLIAADLPFQELLVRKKHLPAQSKKTREQRLSMPQPFEFTNQSIDVTNQKILLIDDVYTTGQTIFHGASCLIRNAPQEIQSFSLAR</sequence>
<reference evidence="3 4" key="1">
    <citation type="submission" date="2017-05" db="EMBL/GenBank/DDBJ databases">
        <title>The Genome Sequence of Enterococcus sp. 10A9_DIV0425.</title>
        <authorList>
            <consortium name="The Broad Institute Genomics Platform"/>
            <consortium name="The Broad Institute Genomic Center for Infectious Diseases"/>
            <person name="Earl A."/>
            <person name="Manson A."/>
            <person name="Schwartman J."/>
            <person name="Gilmore M."/>
            <person name="Abouelleil A."/>
            <person name="Cao P."/>
            <person name="Chapman S."/>
            <person name="Cusick C."/>
            <person name="Shea T."/>
            <person name="Young S."/>
            <person name="Neafsey D."/>
            <person name="Nusbaum C."/>
            <person name="Birren B."/>
        </authorList>
    </citation>
    <scope>NUCLEOTIDE SEQUENCE [LARGE SCALE GENOMIC DNA]</scope>
    <source>
        <strain evidence="3 4">10A9_DIV0425</strain>
    </source>
</reference>
<dbReference type="STRING" id="1987383.A5844_001642"/>
<dbReference type="CDD" id="cd06223">
    <property type="entry name" value="PRTases_typeI"/>
    <property type="match status" value="1"/>
</dbReference>
<accession>A0A242JXA9</accession>
<dbReference type="Gene3D" id="3.40.50.2020">
    <property type="match status" value="1"/>
</dbReference>
<evidence type="ECO:0000259" key="2">
    <source>
        <dbReference type="Pfam" id="PF00156"/>
    </source>
</evidence>
<dbReference type="InterPro" id="IPR000836">
    <property type="entry name" value="PRTase_dom"/>
</dbReference>
<proteinExistence type="inferred from homology"/>
<dbReference type="PANTHER" id="PTHR47505:SF1">
    <property type="entry name" value="DNA UTILIZATION PROTEIN YHGH"/>
    <property type="match status" value="1"/>
</dbReference>
<dbReference type="AlphaFoldDB" id="A0A242JXA9"/>
<dbReference type="Pfam" id="PF00156">
    <property type="entry name" value="Pribosyltran"/>
    <property type="match status" value="1"/>
</dbReference>
<evidence type="ECO:0000256" key="1">
    <source>
        <dbReference type="ARBA" id="ARBA00008007"/>
    </source>
</evidence>
<dbReference type="PANTHER" id="PTHR47505">
    <property type="entry name" value="DNA UTILIZATION PROTEIN YHGH"/>
    <property type="match status" value="1"/>
</dbReference>
<dbReference type="InterPro" id="IPR051910">
    <property type="entry name" value="ComF/GntX_DNA_util-trans"/>
</dbReference>
<keyword evidence="4" id="KW-1185">Reference proteome</keyword>
<protein>
    <recommendedName>
        <fullName evidence="2">Phosphoribosyltransferase domain-containing protein</fullName>
    </recommendedName>
</protein>
<dbReference type="SUPFAM" id="SSF53271">
    <property type="entry name" value="PRTase-like"/>
    <property type="match status" value="1"/>
</dbReference>
<gene>
    <name evidence="3" type="ORF">A5844_001642</name>
</gene>
<dbReference type="InterPro" id="IPR029057">
    <property type="entry name" value="PRTase-like"/>
</dbReference>
<evidence type="ECO:0000313" key="4">
    <source>
        <dbReference type="Proteomes" id="UP000194933"/>
    </source>
</evidence>
<feature type="domain" description="Phosphoribosyltransferase" evidence="2">
    <location>
        <begin position="117"/>
        <end position="207"/>
    </location>
</feature>
<comment type="similarity">
    <text evidence="1">Belongs to the ComF/GntX family.</text>
</comment>
<dbReference type="EMBL" id="NGMO01000003">
    <property type="protein sequence ID" value="OTP09948.1"/>
    <property type="molecule type" value="Genomic_DNA"/>
</dbReference>
<evidence type="ECO:0000313" key="3">
    <source>
        <dbReference type="EMBL" id="OTP09948.1"/>
    </source>
</evidence>
<name>A0A242JXA9_9ENTE</name>